<dbReference type="AlphaFoldDB" id="A0A1I3N730"/>
<dbReference type="InterPro" id="IPR021361">
    <property type="entry name" value="Tad2-like_dom"/>
</dbReference>
<evidence type="ECO:0000313" key="4">
    <source>
        <dbReference type="Proteomes" id="UP000198919"/>
    </source>
</evidence>
<feature type="domain" description="Thoeris anti-defense 2-like" evidence="1">
    <location>
        <begin position="30"/>
        <end position="95"/>
    </location>
</feature>
<dbReference type="EMBL" id="FORG01000005">
    <property type="protein sequence ID" value="SFJ04999.1"/>
    <property type="molecule type" value="Genomic_DNA"/>
</dbReference>
<evidence type="ECO:0000313" key="3">
    <source>
        <dbReference type="EMBL" id="SFJ04999.1"/>
    </source>
</evidence>
<reference evidence="3" key="1">
    <citation type="submission" date="2016-10" db="EMBL/GenBank/DDBJ databases">
        <authorList>
            <person name="de Groot N.N."/>
        </authorList>
    </citation>
    <scope>NUCLEOTIDE SEQUENCE [LARGE SCALE GENOMIC DNA]</scope>
    <source>
        <strain evidence="3">DSM 17908</strain>
    </source>
</reference>
<evidence type="ECO:0000259" key="1">
    <source>
        <dbReference type="Pfam" id="PF11195"/>
    </source>
</evidence>
<dbReference type="Proteomes" id="UP000224607">
    <property type="component" value="Unassembled WGS sequence"/>
</dbReference>
<keyword evidence="5" id="KW-1185">Reference proteome</keyword>
<protein>
    <recommendedName>
        <fullName evidence="1">Thoeris anti-defense 2-like domain-containing protein</fullName>
    </recommendedName>
</protein>
<reference evidence="2 5" key="3">
    <citation type="journal article" date="2017" name="Nat. Microbiol.">
        <title>Natural product diversity associated with the nematode symbionts Photorhabdus and Xenorhabdus.</title>
        <authorList>
            <person name="Tobias N.J."/>
            <person name="Wolff H."/>
            <person name="Djahanschiri B."/>
            <person name="Grundmann F."/>
            <person name="Kronenwerth M."/>
            <person name="Shi Y.M."/>
            <person name="Simonyi S."/>
            <person name="Grun P."/>
            <person name="Shapiro-Ilan D."/>
            <person name="Pidot S.J."/>
            <person name="Stinear T.P."/>
            <person name="Ebersberger I."/>
            <person name="Bode H.B."/>
        </authorList>
    </citation>
    <scope>NUCLEOTIDE SEQUENCE [LARGE SCALE GENOMIC DNA]</scope>
    <source>
        <strain evidence="2 5">DSM 17908</strain>
    </source>
</reference>
<dbReference type="EMBL" id="NITY01000001">
    <property type="protein sequence ID" value="PHM45764.1"/>
    <property type="molecule type" value="Genomic_DNA"/>
</dbReference>
<sequence length="103" mass="12186">MSDVNKPENNDKECLLSPDQFKDSVAPVGSFPWAIIQVYLGKYLRRKDWRFPTQSIRLKPQIGAELIYIEEYDEDEWVSWFPKQKDMVACDWEICVADKKQIN</sequence>
<evidence type="ECO:0000313" key="5">
    <source>
        <dbReference type="Proteomes" id="UP000224607"/>
    </source>
</evidence>
<dbReference type="RefSeq" id="WP_092509255.1">
    <property type="nucleotide sequence ID" value="NZ_CAWNQB010000001.1"/>
</dbReference>
<dbReference type="Proteomes" id="UP000198919">
    <property type="component" value="Unassembled WGS sequence"/>
</dbReference>
<reference evidence="4" key="2">
    <citation type="submission" date="2016-10" db="EMBL/GenBank/DDBJ databases">
        <authorList>
            <person name="Varghese N."/>
            <person name="Submissions S."/>
        </authorList>
    </citation>
    <scope>NUCLEOTIDE SEQUENCE [LARGE SCALE GENOMIC DNA]</scope>
    <source>
        <strain evidence="4">DSM 17908</strain>
    </source>
</reference>
<proteinExistence type="predicted"/>
<dbReference type="OrthoDB" id="6445736at2"/>
<evidence type="ECO:0000313" key="2">
    <source>
        <dbReference type="EMBL" id="PHM45764.1"/>
    </source>
</evidence>
<accession>A0A1I3N730</accession>
<name>A0A1I3N730_9GAMM</name>
<gene>
    <name evidence="3" type="ORF">SAMN05421680_105108</name>
    <name evidence="2" type="ORF">Xmau_00152</name>
</gene>
<organism evidence="3 4">
    <name type="scientific">Xenorhabdus mauleonii</name>
    <dbReference type="NCBI Taxonomy" id="351675"/>
    <lineage>
        <taxon>Bacteria</taxon>
        <taxon>Pseudomonadati</taxon>
        <taxon>Pseudomonadota</taxon>
        <taxon>Gammaproteobacteria</taxon>
        <taxon>Enterobacterales</taxon>
        <taxon>Morganellaceae</taxon>
        <taxon>Xenorhabdus</taxon>
    </lineage>
</organism>
<dbReference type="Pfam" id="PF11195">
    <property type="entry name" value="Tad2-like"/>
    <property type="match status" value="1"/>
</dbReference>